<evidence type="ECO:0000256" key="1">
    <source>
        <dbReference type="SAM" id="MobiDB-lite"/>
    </source>
</evidence>
<feature type="compositionally biased region" description="Basic residues" evidence="1">
    <location>
        <begin position="322"/>
        <end position="336"/>
    </location>
</feature>
<dbReference type="EMBL" id="CAJNJQ010002110">
    <property type="protein sequence ID" value="CAE7161629.1"/>
    <property type="molecule type" value="Genomic_DNA"/>
</dbReference>
<dbReference type="AlphaFoldDB" id="A0A8H3E6E3"/>
<evidence type="ECO:0000313" key="2">
    <source>
        <dbReference type="EMBL" id="CAE7161629.1"/>
    </source>
</evidence>
<sequence length="800" mass="90192">MQYVHRMPLVYRRMFATSITLSSKPRAKGEQSSKSSFAERFGSPAQPQDQDSQASFPTWPGLQPTQAPPYSNQLKGRLPSSNFITSNKDTTDEHKPSATHRYRPTDQSQLGQQPRKLFSDCIGNASSFVNTSSFEAKLAVEPAAHTFNRWMVAAKNNIERFKSIPKPVEHNFESSASCINTKESIKPGDSTIRHEALESPPKSISRVSRSPIVTPSGRRMLSTSTADASACSLLPIGQIDYQTGVADTKKHPHHSLWKLCALWALTATSEVRPHTRPIMSGFMRRLCATQHRSSLLNSSLSFFQPAFHPSLPAFARGYATGNKRRSKRQSHIKRGKKQDGRDKQIPGSTREQPSNEKRSTTQHPSKKTPVTHDSPPDIDTPCILIPAPTTQNELCNALRYLIQSTEPPIPLPRLIATHTRYPTLQTAESYNLLLAHASRVSPIPYSAQIISQLRTSGVVWSERTEQLVVRAHIQSGRWENAIQLAEKLWVNGTTSRTPLNIFTELLHFVLTKRATVGDIALMADRCWKLFPTKVDVDVINRSPRIAYNIVRLLSNAERHEYALQLSVKLIESLGSPTPSNIRYCRAILCHVIRPPRGRPSAYPFDERRRLFESLLQHNPSLGLTPDPALTCALLQNLRRRRKRGSIAFHTLLELRAKYGPQVEDSAVRRTIARYAMDEENLDLARSIFERERLARLENSKPRSAKTVLGAPWVGQEALPTQSHLEYLRNKGIDNRKFTVTARSLHRRELRSGRREQIRPQNLLAAEKQERKRGSMHPGQNQRVIESMLATSDTSNDKKGT</sequence>
<evidence type="ECO:0000313" key="3">
    <source>
        <dbReference type="Proteomes" id="UP000663827"/>
    </source>
</evidence>
<comment type="caution">
    <text evidence="2">The sequence shown here is derived from an EMBL/GenBank/DDBJ whole genome shotgun (WGS) entry which is preliminary data.</text>
</comment>
<accession>A0A8H3E6E3</accession>
<feature type="region of interest" description="Disordered" evidence="1">
    <location>
        <begin position="183"/>
        <end position="220"/>
    </location>
</feature>
<reference evidence="2" key="1">
    <citation type="submission" date="2021-01" db="EMBL/GenBank/DDBJ databases">
        <authorList>
            <person name="Kaushik A."/>
        </authorList>
    </citation>
    <scope>NUCLEOTIDE SEQUENCE</scope>
    <source>
        <strain evidence="2">AG5</strain>
    </source>
</reference>
<name>A0A8H3E6E3_9AGAM</name>
<dbReference type="Proteomes" id="UP000663827">
    <property type="component" value="Unassembled WGS sequence"/>
</dbReference>
<feature type="region of interest" description="Disordered" evidence="1">
    <location>
        <begin position="22"/>
        <end position="113"/>
    </location>
</feature>
<feature type="region of interest" description="Disordered" evidence="1">
    <location>
        <begin position="749"/>
        <end position="800"/>
    </location>
</feature>
<gene>
    <name evidence="2" type="ORF">RDB_LOCUS100347</name>
</gene>
<proteinExistence type="predicted"/>
<organism evidence="2 3">
    <name type="scientific">Rhizoctonia solani</name>
    <dbReference type="NCBI Taxonomy" id="456999"/>
    <lineage>
        <taxon>Eukaryota</taxon>
        <taxon>Fungi</taxon>
        <taxon>Dikarya</taxon>
        <taxon>Basidiomycota</taxon>
        <taxon>Agaricomycotina</taxon>
        <taxon>Agaricomycetes</taxon>
        <taxon>Cantharellales</taxon>
        <taxon>Ceratobasidiaceae</taxon>
        <taxon>Rhizoctonia</taxon>
    </lineage>
</organism>
<feature type="compositionally biased region" description="Polar residues" evidence="1">
    <location>
        <begin position="45"/>
        <end position="56"/>
    </location>
</feature>
<protein>
    <submittedName>
        <fullName evidence="2">Uncharacterized protein</fullName>
    </submittedName>
</protein>
<feature type="region of interest" description="Disordered" evidence="1">
    <location>
        <begin position="320"/>
        <end position="381"/>
    </location>
</feature>
<feature type="compositionally biased region" description="Polar residues" evidence="1">
    <location>
        <begin position="777"/>
        <end position="793"/>
    </location>
</feature>
<feature type="compositionally biased region" description="Polar residues" evidence="1">
    <location>
        <begin position="63"/>
        <end position="88"/>
    </location>
</feature>
<feature type="compositionally biased region" description="Basic and acidic residues" evidence="1">
    <location>
        <begin position="183"/>
        <end position="197"/>
    </location>
</feature>